<dbReference type="InterPro" id="IPR000398">
    <property type="entry name" value="Thymidylate_synthase"/>
</dbReference>
<dbReference type="PRINTS" id="PR00108">
    <property type="entry name" value="THYMDSNTHASE"/>
</dbReference>
<evidence type="ECO:0000256" key="1">
    <source>
        <dbReference type="ARBA" id="ARBA00011947"/>
    </source>
</evidence>
<dbReference type="SUPFAM" id="SSF55831">
    <property type="entry name" value="Thymidylate synthase/dCMP hydroxymethylase"/>
    <property type="match status" value="1"/>
</dbReference>
<dbReference type="GO" id="GO:0004799">
    <property type="term" value="F:thymidylate synthase activity"/>
    <property type="evidence" value="ECO:0007669"/>
    <property type="project" value="UniProtKB-EC"/>
</dbReference>
<dbReference type="PANTHER" id="PTHR11548">
    <property type="entry name" value="THYMIDYLATE SYNTHASE 1"/>
    <property type="match status" value="1"/>
</dbReference>
<protein>
    <recommendedName>
        <fullName evidence="1">thymidylate synthase</fullName>
        <ecNumber evidence="1">2.1.1.45</ecNumber>
    </recommendedName>
</protein>
<dbReference type="AlphaFoldDB" id="A0A382IEP1"/>
<evidence type="ECO:0000313" key="6">
    <source>
        <dbReference type="EMBL" id="SVB97111.1"/>
    </source>
</evidence>
<proteinExistence type="predicted"/>
<dbReference type="GO" id="GO:0032259">
    <property type="term" value="P:methylation"/>
    <property type="evidence" value="ECO:0007669"/>
    <property type="project" value="UniProtKB-KW"/>
</dbReference>
<evidence type="ECO:0000259" key="5">
    <source>
        <dbReference type="Pfam" id="PF00303"/>
    </source>
</evidence>
<keyword evidence="3" id="KW-0808">Transferase</keyword>
<dbReference type="InterPro" id="IPR020940">
    <property type="entry name" value="Thymidylate_synthase_AS"/>
</dbReference>
<dbReference type="EC" id="2.1.1.45" evidence="1"/>
<accession>A0A382IEP1</accession>
<evidence type="ECO:0000256" key="3">
    <source>
        <dbReference type="ARBA" id="ARBA00022679"/>
    </source>
</evidence>
<organism evidence="6">
    <name type="scientific">marine metagenome</name>
    <dbReference type="NCBI Taxonomy" id="408172"/>
    <lineage>
        <taxon>unclassified sequences</taxon>
        <taxon>metagenomes</taxon>
        <taxon>ecological metagenomes</taxon>
    </lineage>
</organism>
<dbReference type="PANTHER" id="PTHR11548:SF1">
    <property type="entry name" value="THYMIDYLATE SYNTHASE 1"/>
    <property type="match status" value="1"/>
</dbReference>
<name>A0A382IEP1_9ZZZZ</name>
<gene>
    <name evidence="6" type="ORF">METZ01_LOCUS249965</name>
</gene>
<feature type="domain" description="Thymidylate synthase/dCMP hydroxymethylase" evidence="5">
    <location>
        <begin position="1"/>
        <end position="244"/>
    </location>
</feature>
<evidence type="ECO:0000256" key="4">
    <source>
        <dbReference type="ARBA" id="ARBA00022727"/>
    </source>
</evidence>
<dbReference type="InterPro" id="IPR036926">
    <property type="entry name" value="Thymidate_synth/dCMP_Mease_sf"/>
</dbReference>
<dbReference type="Pfam" id="PF00303">
    <property type="entry name" value="Thymidylat_synt"/>
    <property type="match status" value="1"/>
</dbReference>
<reference evidence="6" key="1">
    <citation type="submission" date="2018-05" db="EMBL/GenBank/DDBJ databases">
        <authorList>
            <person name="Lanie J.A."/>
            <person name="Ng W.-L."/>
            <person name="Kazmierczak K.M."/>
            <person name="Andrzejewski T.M."/>
            <person name="Davidsen T.M."/>
            <person name="Wayne K.J."/>
            <person name="Tettelin H."/>
            <person name="Glass J.I."/>
            <person name="Rusch D."/>
            <person name="Podicherti R."/>
            <person name="Tsui H.-C.T."/>
            <person name="Winkler M.E."/>
        </authorList>
    </citation>
    <scope>NUCLEOTIDE SEQUENCE</scope>
</reference>
<dbReference type="NCBIfam" id="TIGR03284">
    <property type="entry name" value="thym_sym"/>
    <property type="match status" value="1"/>
</dbReference>
<dbReference type="InterPro" id="IPR023451">
    <property type="entry name" value="Thymidate_synth/dCMP_Mease_dom"/>
</dbReference>
<evidence type="ECO:0000256" key="2">
    <source>
        <dbReference type="ARBA" id="ARBA00022603"/>
    </source>
</evidence>
<keyword evidence="2" id="KW-0489">Methyltransferase</keyword>
<dbReference type="CDD" id="cd00351">
    <property type="entry name" value="TS_Pyrimidine_HMase"/>
    <property type="match status" value="1"/>
</dbReference>
<dbReference type="EMBL" id="UINC01066418">
    <property type="protein sequence ID" value="SVB97111.1"/>
    <property type="molecule type" value="Genomic_DNA"/>
</dbReference>
<dbReference type="GO" id="GO:0006231">
    <property type="term" value="P:dTMP biosynthetic process"/>
    <property type="evidence" value="ECO:0007669"/>
    <property type="project" value="InterPro"/>
</dbReference>
<dbReference type="GO" id="GO:0005829">
    <property type="term" value="C:cytosol"/>
    <property type="evidence" value="ECO:0007669"/>
    <property type="project" value="TreeGrafter"/>
</dbReference>
<dbReference type="PROSITE" id="PS00091">
    <property type="entry name" value="THYMIDYLATE_SYNTHASE"/>
    <property type="match status" value="1"/>
</dbReference>
<keyword evidence="4" id="KW-0545">Nucleotide biosynthesis</keyword>
<dbReference type="Gene3D" id="3.30.572.10">
    <property type="entry name" value="Thymidylate synthase/dCMP hydroxymethylase domain"/>
    <property type="match status" value="1"/>
</dbReference>
<sequence length="244" mass="28851">MRFDLQKGFPAVTTKKLAWKGVISELLWFLEGSNDERRLAEILYEDKRENLKEKKTIWTQNARAVYWKDKSQFDGDVGRIYGVQWRDFNGVDQVEKLIEGLKNNPHNRRHILSAWNPPELDQMSLPPCHAFSQFYVSKNKLSCQLYQRSCDMFLGVPFNIASYSLLIHIFAKECGYEVGEFIHSLGDFHIYEEHFEQVKIQLDREPRKLPILSFEQKKWNDYKTSDFELIDYDPHPKIIAPMNV</sequence>
<dbReference type="InterPro" id="IPR045097">
    <property type="entry name" value="Thymidate_synth/dCMP_Mease"/>
</dbReference>